<feature type="transmembrane region" description="Helical" evidence="2">
    <location>
        <begin position="7"/>
        <end position="26"/>
    </location>
</feature>
<feature type="transmembrane region" description="Helical" evidence="2">
    <location>
        <begin position="95"/>
        <end position="115"/>
    </location>
</feature>
<protein>
    <recommendedName>
        <fullName evidence="5">Mid2 domain-containing protein</fullName>
    </recommendedName>
</protein>
<evidence type="ECO:0008006" key="5">
    <source>
        <dbReference type="Google" id="ProtNLM"/>
    </source>
</evidence>
<dbReference type="AlphaFoldDB" id="A0A6A5T477"/>
<name>A0A6A5T477_9PLEO</name>
<evidence type="ECO:0000313" key="3">
    <source>
        <dbReference type="EMBL" id="KAF1946980.1"/>
    </source>
</evidence>
<dbReference type="OrthoDB" id="3681770at2759"/>
<evidence type="ECO:0000256" key="2">
    <source>
        <dbReference type="SAM" id="Phobius"/>
    </source>
</evidence>
<sequence>MDTDATANTTTLYSVFMLVTPVIVYWQETDLPKFDPEYAAIVAKRLSLDFTPTATESITAATAAPPDRSHLTLSTPTAPSDPSTSAHGLTTGAKAGIGIGAVVGVLLLIPAFLLYKCIGRRKRKGSTVSERTALQHDEPELVQVRGAGV</sequence>
<keyword evidence="2" id="KW-1133">Transmembrane helix</keyword>
<reference evidence="3" key="1">
    <citation type="journal article" date="2020" name="Stud. Mycol.">
        <title>101 Dothideomycetes genomes: a test case for predicting lifestyles and emergence of pathogens.</title>
        <authorList>
            <person name="Haridas S."/>
            <person name="Albert R."/>
            <person name="Binder M."/>
            <person name="Bloem J."/>
            <person name="Labutti K."/>
            <person name="Salamov A."/>
            <person name="Andreopoulos B."/>
            <person name="Baker S."/>
            <person name="Barry K."/>
            <person name="Bills G."/>
            <person name="Bluhm B."/>
            <person name="Cannon C."/>
            <person name="Castanera R."/>
            <person name="Culley D."/>
            <person name="Daum C."/>
            <person name="Ezra D."/>
            <person name="Gonzalez J."/>
            <person name="Henrissat B."/>
            <person name="Kuo A."/>
            <person name="Liang C."/>
            <person name="Lipzen A."/>
            <person name="Lutzoni F."/>
            <person name="Magnuson J."/>
            <person name="Mondo S."/>
            <person name="Nolan M."/>
            <person name="Ohm R."/>
            <person name="Pangilinan J."/>
            <person name="Park H.-J."/>
            <person name="Ramirez L."/>
            <person name="Alfaro M."/>
            <person name="Sun H."/>
            <person name="Tritt A."/>
            <person name="Yoshinaga Y."/>
            <person name="Zwiers L.-H."/>
            <person name="Turgeon B."/>
            <person name="Goodwin S."/>
            <person name="Spatafora J."/>
            <person name="Crous P."/>
            <person name="Grigoriev I."/>
        </authorList>
    </citation>
    <scope>NUCLEOTIDE SEQUENCE</scope>
    <source>
        <strain evidence="3">CBS 161.51</strain>
    </source>
</reference>
<feature type="region of interest" description="Disordered" evidence="1">
    <location>
        <begin position="62"/>
        <end position="87"/>
    </location>
</feature>
<keyword evidence="4" id="KW-1185">Reference proteome</keyword>
<gene>
    <name evidence="3" type="ORF">EJ02DRAFT_430194</name>
</gene>
<keyword evidence="2" id="KW-0812">Transmembrane</keyword>
<dbReference type="EMBL" id="ML976000">
    <property type="protein sequence ID" value="KAF1946980.1"/>
    <property type="molecule type" value="Genomic_DNA"/>
</dbReference>
<dbReference type="Proteomes" id="UP000800038">
    <property type="component" value="Unassembled WGS sequence"/>
</dbReference>
<evidence type="ECO:0000256" key="1">
    <source>
        <dbReference type="SAM" id="MobiDB-lite"/>
    </source>
</evidence>
<organism evidence="3 4">
    <name type="scientific">Clathrospora elynae</name>
    <dbReference type="NCBI Taxonomy" id="706981"/>
    <lineage>
        <taxon>Eukaryota</taxon>
        <taxon>Fungi</taxon>
        <taxon>Dikarya</taxon>
        <taxon>Ascomycota</taxon>
        <taxon>Pezizomycotina</taxon>
        <taxon>Dothideomycetes</taxon>
        <taxon>Pleosporomycetidae</taxon>
        <taxon>Pleosporales</taxon>
        <taxon>Diademaceae</taxon>
        <taxon>Clathrospora</taxon>
    </lineage>
</organism>
<proteinExistence type="predicted"/>
<evidence type="ECO:0000313" key="4">
    <source>
        <dbReference type="Proteomes" id="UP000800038"/>
    </source>
</evidence>
<accession>A0A6A5T477</accession>
<keyword evidence="2" id="KW-0472">Membrane</keyword>